<keyword evidence="3" id="KW-0732">Signal</keyword>
<keyword evidence="2" id="KW-0479">Metal-binding</keyword>
<evidence type="ECO:0000313" key="9">
    <source>
        <dbReference type="Proteomes" id="UP000001745"/>
    </source>
</evidence>
<accession>B8MG91</accession>
<dbReference type="GO" id="GO:0051539">
    <property type="term" value="F:4 iron, 4 sulfur cluster binding"/>
    <property type="evidence" value="ECO:0007669"/>
    <property type="project" value="UniProtKB-KW"/>
</dbReference>
<dbReference type="VEuPathDB" id="FungiDB:TSTA_013170"/>
<proteinExistence type="predicted"/>
<keyword evidence="9" id="KW-1185">Reference proteome</keyword>
<keyword evidence="6" id="KW-0411">Iron-sulfur</keyword>
<evidence type="ECO:0000313" key="8">
    <source>
        <dbReference type="EMBL" id="EED16211.1"/>
    </source>
</evidence>
<dbReference type="GO" id="GO:0004252">
    <property type="term" value="F:serine-type endopeptidase activity"/>
    <property type="evidence" value="ECO:0007669"/>
    <property type="project" value="InterPro"/>
</dbReference>
<dbReference type="InParanoid" id="B8MG91"/>
<evidence type="ECO:0008006" key="10">
    <source>
        <dbReference type="Google" id="ProtNLM"/>
    </source>
</evidence>
<keyword evidence="1" id="KW-0004">4Fe-4S</keyword>
<dbReference type="SUPFAM" id="SSF52743">
    <property type="entry name" value="Subtilisin-like"/>
    <property type="match status" value="1"/>
</dbReference>
<name>B8MG91_TALSN</name>
<reference evidence="9" key="1">
    <citation type="journal article" date="2015" name="Genome Announc.">
        <title>Genome sequence of the AIDS-associated pathogen Penicillium marneffei (ATCC18224) and its near taxonomic relative Talaromyces stipitatus (ATCC10500).</title>
        <authorList>
            <person name="Nierman W.C."/>
            <person name="Fedorova-Abrams N.D."/>
            <person name="Andrianopoulos A."/>
        </authorList>
    </citation>
    <scope>NUCLEOTIDE SEQUENCE [LARGE SCALE GENOMIC DNA]</scope>
    <source>
        <strain evidence="9">ATCC 10500 / CBS 375.48 / QM 6759 / NRRL 1006</strain>
    </source>
</reference>
<dbReference type="Gene3D" id="3.50.50.60">
    <property type="entry name" value="FAD/NAD(P)-binding domain"/>
    <property type="match status" value="1"/>
</dbReference>
<keyword evidence="7" id="KW-0865">Zymogen</keyword>
<evidence type="ECO:0000256" key="3">
    <source>
        <dbReference type="ARBA" id="ARBA00022729"/>
    </source>
</evidence>
<evidence type="ECO:0000256" key="6">
    <source>
        <dbReference type="ARBA" id="ARBA00023014"/>
    </source>
</evidence>
<dbReference type="GO" id="GO:0046872">
    <property type="term" value="F:metal ion binding"/>
    <property type="evidence" value="ECO:0007669"/>
    <property type="project" value="UniProtKB-KW"/>
</dbReference>
<dbReference type="RefSeq" id="XP_002483445.1">
    <property type="nucleotide sequence ID" value="XM_002483400.1"/>
</dbReference>
<sequence length="452" mass="49110">MLDMYKFGTVEFSPVKPYDIVIVGGGAAGIGAAIGARQAAQDATILIIESESCLGGAATHRGVCAFCGLFTVDEKPRQAVGRIWQELRQRLRALNGTTESPVRIRGVFQVVDPEALKLVLDDLMKDYNIDVLLHTTVVGATRSESNTIVSIDIQEKRGRSRVSAYAFVDCSGDCDLAYLAGASTRYGNHGTLNLGSLSVRFSGIDQNARPSISTWRDAIIAAKQKAPELSQILPKNGSALLHMPVSRDVIAFLPSAYYDTRSSASITAAEQSGRRQAQEYLRILRTLPGHEDMYVVSTGPNFGCRESRHMNSMYQLTEEDIMSDRRFSDVIAIGAWGFEFHDVEHENWESTFTYPPKGRFEIPLASLRSIDTPNLFAAGRCIDADQKASSAVRVMGTALATGQAAGVAAGLESMRGSKDLWDVTQVQDCLRAHGAFLDSASLPEGGPIEQIH</sequence>
<evidence type="ECO:0000256" key="1">
    <source>
        <dbReference type="ARBA" id="ARBA00022485"/>
    </source>
</evidence>
<dbReference type="HOGENOM" id="CLU_045820_1_0_1"/>
<organism evidence="8 9">
    <name type="scientific">Talaromyces stipitatus (strain ATCC 10500 / CBS 375.48 / QM 6759 / NRRL 1006)</name>
    <name type="common">Penicillium stipitatum</name>
    <dbReference type="NCBI Taxonomy" id="441959"/>
    <lineage>
        <taxon>Eukaryota</taxon>
        <taxon>Fungi</taxon>
        <taxon>Dikarya</taxon>
        <taxon>Ascomycota</taxon>
        <taxon>Pezizomycotina</taxon>
        <taxon>Eurotiomycetes</taxon>
        <taxon>Eurotiomycetidae</taxon>
        <taxon>Eurotiales</taxon>
        <taxon>Trichocomaceae</taxon>
        <taxon>Talaromyces</taxon>
        <taxon>Talaromyces sect. Talaromyces</taxon>
    </lineage>
</organism>
<dbReference type="OrthoDB" id="6612291at2759"/>
<gene>
    <name evidence="8" type="ORF">TSTA_013170</name>
</gene>
<evidence type="ECO:0000256" key="5">
    <source>
        <dbReference type="ARBA" id="ARBA00023004"/>
    </source>
</evidence>
<dbReference type="PANTHER" id="PTHR43498">
    <property type="entry name" value="FERREDOXIN:COB-COM HETERODISULFIDE REDUCTASE SUBUNIT A"/>
    <property type="match status" value="1"/>
</dbReference>
<dbReference type="GO" id="GO:0006508">
    <property type="term" value="P:proteolysis"/>
    <property type="evidence" value="ECO:0007669"/>
    <property type="project" value="InterPro"/>
</dbReference>
<dbReference type="InterPro" id="IPR036852">
    <property type="entry name" value="Peptidase_S8/S53_dom_sf"/>
</dbReference>
<dbReference type="SUPFAM" id="SSF51905">
    <property type="entry name" value="FAD/NAD(P)-binding domain"/>
    <property type="match status" value="1"/>
</dbReference>
<evidence type="ECO:0000256" key="2">
    <source>
        <dbReference type="ARBA" id="ARBA00022723"/>
    </source>
</evidence>
<evidence type="ECO:0000256" key="7">
    <source>
        <dbReference type="ARBA" id="ARBA00023145"/>
    </source>
</evidence>
<dbReference type="Proteomes" id="UP000001745">
    <property type="component" value="Unassembled WGS sequence"/>
</dbReference>
<dbReference type="Pfam" id="PF12831">
    <property type="entry name" value="FAD_oxidored"/>
    <property type="match status" value="1"/>
</dbReference>
<dbReference type="GO" id="GO:0016491">
    <property type="term" value="F:oxidoreductase activity"/>
    <property type="evidence" value="ECO:0007669"/>
    <property type="project" value="UniProtKB-KW"/>
</dbReference>
<dbReference type="AlphaFoldDB" id="B8MG91"/>
<dbReference type="eggNOG" id="ENOG502T4JB">
    <property type="taxonomic scope" value="Eukaryota"/>
</dbReference>
<protein>
    <recommendedName>
        <fullName evidence="10">FAD dependent oxidoreductase</fullName>
    </recommendedName>
</protein>
<dbReference type="GeneID" id="8108193"/>
<evidence type="ECO:0000256" key="4">
    <source>
        <dbReference type="ARBA" id="ARBA00023002"/>
    </source>
</evidence>
<keyword evidence="5" id="KW-0408">Iron</keyword>
<dbReference type="InterPro" id="IPR039650">
    <property type="entry name" value="HdrA-like"/>
</dbReference>
<dbReference type="EMBL" id="EQ962656">
    <property type="protein sequence ID" value="EED16211.1"/>
    <property type="molecule type" value="Genomic_DNA"/>
</dbReference>
<dbReference type="InterPro" id="IPR036188">
    <property type="entry name" value="FAD/NAD-bd_sf"/>
</dbReference>
<keyword evidence="4" id="KW-0560">Oxidoreductase</keyword>
<dbReference type="PANTHER" id="PTHR43498:SF1">
    <property type="entry name" value="COB--COM HETERODISULFIDE REDUCTASE IRON-SULFUR SUBUNIT A"/>
    <property type="match status" value="1"/>
</dbReference>
<dbReference type="PhylomeDB" id="B8MG91"/>